<keyword evidence="3" id="KW-1003">Cell membrane</keyword>
<proteinExistence type="inferred from homology"/>
<feature type="domain" description="Mechanosensitive ion channel transmembrane helices 2/3" evidence="10">
    <location>
        <begin position="138"/>
        <end position="177"/>
    </location>
</feature>
<comment type="caution">
    <text evidence="11">The sequence shown here is derived from an EMBL/GenBank/DDBJ whole genome shotgun (WGS) entry which is preliminary data.</text>
</comment>
<dbReference type="Pfam" id="PF00924">
    <property type="entry name" value="MS_channel_2nd"/>
    <property type="match status" value="1"/>
</dbReference>
<keyword evidence="6 7" id="KW-0472">Membrane</keyword>
<protein>
    <submittedName>
        <fullName evidence="11">Mechanosensitive ion channel family protein</fullName>
    </submittedName>
</protein>
<feature type="transmembrane region" description="Helical" evidence="7">
    <location>
        <begin position="20"/>
        <end position="37"/>
    </location>
</feature>
<dbReference type="RefSeq" id="WP_368847882.1">
    <property type="nucleotide sequence ID" value="NZ_CP194411.1"/>
</dbReference>
<dbReference type="PANTHER" id="PTHR30566">
    <property type="entry name" value="YNAI-RELATED MECHANOSENSITIVE ION CHANNEL"/>
    <property type="match status" value="1"/>
</dbReference>
<name>A0ABV3X7I0_9FIRM</name>
<dbReference type="Proteomes" id="UP001559623">
    <property type="component" value="Unassembled WGS sequence"/>
</dbReference>
<evidence type="ECO:0000259" key="10">
    <source>
        <dbReference type="Pfam" id="PF21088"/>
    </source>
</evidence>
<dbReference type="InterPro" id="IPR023408">
    <property type="entry name" value="MscS_beta-dom_sf"/>
</dbReference>
<dbReference type="SUPFAM" id="SSF82689">
    <property type="entry name" value="Mechanosensitive channel protein MscS (YggB), C-terminal domain"/>
    <property type="match status" value="1"/>
</dbReference>
<keyword evidence="12" id="KW-1185">Reference proteome</keyword>
<evidence type="ECO:0000313" key="12">
    <source>
        <dbReference type="Proteomes" id="UP001559623"/>
    </source>
</evidence>
<dbReference type="InterPro" id="IPR010920">
    <property type="entry name" value="LSM_dom_sf"/>
</dbReference>
<evidence type="ECO:0000256" key="6">
    <source>
        <dbReference type="ARBA" id="ARBA00023136"/>
    </source>
</evidence>
<accession>A0ABV3X7I0</accession>
<dbReference type="EMBL" id="JARVLH010000008">
    <property type="protein sequence ID" value="MEX5286161.1"/>
    <property type="molecule type" value="Genomic_DNA"/>
</dbReference>
<keyword evidence="4 7" id="KW-0812">Transmembrane</keyword>
<evidence type="ECO:0000256" key="7">
    <source>
        <dbReference type="SAM" id="Phobius"/>
    </source>
</evidence>
<evidence type="ECO:0000256" key="4">
    <source>
        <dbReference type="ARBA" id="ARBA00022692"/>
    </source>
</evidence>
<dbReference type="PANTHER" id="PTHR30566:SF25">
    <property type="entry name" value="INNER MEMBRANE PROTEIN"/>
    <property type="match status" value="1"/>
</dbReference>
<dbReference type="InterPro" id="IPR006685">
    <property type="entry name" value="MscS_channel_2nd"/>
</dbReference>
<evidence type="ECO:0000259" key="9">
    <source>
        <dbReference type="Pfam" id="PF21082"/>
    </source>
</evidence>
<dbReference type="Gene3D" id="1.10.287.1260">
    <property type="match status" value="1"/>
</dbReference>
<evidence type="ECO:0000256" key="1">
    <source>
        <dbReference type="ARBA" id="ARBA00004651"/>
    </source>
</evidence>
<dbReference type="InterPro" id="IPR049142">
    <property type="entry name" value="MS_channel_1st"/>
</dbReference>
<dbReference type="Gene3D" id="2.30.30.60">
    <property type="match status" value="1"/>
</dbReference>
<evidence type="ECO:0000256" key="2">
    <source>
        <dbReference type="ARBA" id="ARBA00008017"/>
    </source>
</evidence>
<dbReference type="Pfam" id="PF21082">
    <property type="entry name" value="MS_channel_3rd"/>
    <property type="match status" value="1"/>
</dbReference>
<dbReference type="SUPFAM" id="SSF50182">
    <property type="entry name" value="Sm-like ribonucleoproteins"/>
    <property type="match status" value="1"/>
</dbReference>
<feature type="domain" description="Mechanosensitive ion channel MscS C-terminal" evidence="9">
    <location>
        <begin position="254"/>
        <end position="339"/>
    </location>
</feature>
<sequence>MSFFARLQSLTVHEMTDLLLLPACIMLAALTAGLFLNKLINRQIQNRINMADDTIGSLFIHALKGVPVSWCLGVGVYWSIKTIDFFPTIAQFLSYLLFGIIVFTLTRVASRTVTGFIEMKTRTSGAALPKTTLLSSILSGIIYAMGVLVVLQYAGISVAPILTALGVGGAALALGLQETLSNVFSGLQLILSRQIRIGDFVRIAEGDEGKVTDINFRFATIQTLSGSTIIMPNQKLASAVLTNYNMPAQEIAISIPVGVSYASDLDMVERVTLEVANEVMNAFDHGVESDPAVRFHTFGDSAIEFNVVLRTSSFVNQFLLKHEFIKALTRRYREEGIDIPFPVRTIVQAKE</sequence>
<dbReference type="SUPFAM" id="SSF82861">
    <property type="entry name" value="Mechanosensitive channel protein MscS (YggB), transmembrane region"/>
    <property type="match status" value="1"/>
</dbReference>
<evidence type="ECO:0000256" key="5">
    <source>
        <dbReference type="ARBA" id="ARBA00022989"/>
    </source>
</evidence>
<comment type="similarity">
    <text evidence="2">Belongs to the MscS (TC 1.A.23) family.</text>
</comment>
<dbReference type="InterPro" id="IPR011066">
    <property type="entry name" value="MscS_channel_C_sf"/>
</dbReference>
<evidence type="ECO:0000259" key="8">
    <source>
        <dbReference type="Pfam" id="PF00924"/>
    </source>
</evidence>
<evidence type="ECO:0000256" key="3">
    <source>
        <dbReference type="ARBA" id="ARBA00022475"/>
    </source>
</evidence>
<feature type="domain" description="Mechanosensitive ion channel MscS" evidence="8">
    <location>
        <begin position="179"/>
        <end position="245"/>
    </location>
</feature>
<dbReference type="InterPro" id="IPR049278">
    <property type="entry name" value="MS_channel_C"/>
</dbReference>
<organism evidence="11 12">
    <name type="scientific">Selenomonas sputigena</name>
    <dbReference type="NCBI Taxonomy" id="69823"/>
    <lineage>
        <taxon>Bacteria</taxon>
        <taxon>Bacillati</taxon>
        <taxon>Bacillota</taxon>
        <taxon>Negativicutes</taxon>
        <taxon>Selenomonadales</taxon>
        <taxon>Selenomonadaceae</taxon>
        <taxon>Selenomonas</taxon>
    </lineage>
</organism>
<feature type="transmembrane region" description="Helical" evidence="7">
    <location>
        <begin position="131"/>
        <end position="151"/>
    </location>
</feature>
<feature type="transmembrane region" description="Helical" evidence="7">
    <location>
        <begin position="58"/>
        <end position="80"/>
    </location>
</feature>
<dbReference type="InterPro" id="IPR011014">
    <property type="entry name" value="MscS_channel_TM-2"/>
</dbReference>
<dbReference type="Gene3D" id="3.30.70.100">
    <property type="match status" value="1"/>
</dbReference>
<evidence type="ECO:0000313" key="11">
    <source>
        <dbReference type="EMBL" id="MEX5286161.1"/>
    </source>
</evidence>
<reference evidence="11 12" key="1">
    <citation type="submission" date="2023-04" db="EMBL/GenBank/DDBJ databases">
        <title>Genome Sequence of Selenomonas sputigena ATCC 33150.</title>
        <authorList>
            <person name="Miller D.P."/>
            <person name="Anvari S."/>
            <person name="Polson S.W."/>
            <person name="Macdonald M."/>
            <person name="Mcdowell J.V."/>
        </authorList>
    </citation>
    <scope>NUCLEOTIDE SEQUENCE [LARGE SCALE GENOMIC DNA]</scope>
    <source>
        <strain evidence="11 12">ATCC 33150</strain>
    </source>
</reference>
<keyword evidence="5 7" id="KW-1133">Transmembrane helix</keyword>
<feature type="transmembrane region" description="Helical" evidence="7">
    <location>
        <begin position="92"/>
        <end position="110"/>
    </location>
</feature>
<dbReference type="Pfam" id="PF21088">
    <property type="entry name" value="MS_channel_1st"/>
    <property type="match status" value="1"/>
</dbReference>
<gene>
    <name evidence="11" type="ORF">QCO44_11115</name>
</gene>
<comment type="subcellular location">
    <subcellularLocation>
        <location evidence="1">Cell membrane</location>
        <topology evidence="1">Multi-pass membrane protein</topology>
    </subcellularLocation>
</comment>